<reference evidence="2 3" key="1">
    <citation type="submission" date="2016-10" db="EMBL/GenBank/DDBJ databases">
        <authorList>
            <person name="de Groot N.N."/>
        </authorList>
    </citation>
    <scope>NUCLEOTIDE SEQUENCE [LARGE SCALE GENOMIC DNA]</scope>
    <source>
        <strain evidence="2 3">Calf135</strain>
    </source>
</reference>
<dbReference type="STRING" id="215200.SAMN05216454_10181"/>
<keyword evidence="1" id="KW-0812">Transmembrane</keyword>
<dbReference type="OrthoDB" id="1752047at2"/>
<name>A0A1H8EDM4_9FIRM</name>
<keyword evidence="1" id="KW-1133">Transmembrane helix</keyword>
<dbReference type="EMBL" id="FODF01000001">
    <property type="protein sequence ID" value="SEN17516.1"/>
    <property type="molecule type" value="Genomic_DNA"/>
</dbReference>
<proteinExistence type="predicted"/>
<organism evidence="2 3">
    <name type="scientific">Peptostreptococcus russellii</name>
    <dbReference type="NCBI Taxonomy" id="215200"/>
    <lineage>
        <taxon>Bacteria</taxon>
        <taxon>Bacillati</taxon>
        <taxon>Bacillota</taxon>
        <taxon>Clostridia</taxon>
        <taxon>Peptostreptococcales</taxon>
        <taxon>Peptostreptococcaceae</taxon>
        <taxon>Peptostreptococcus</taxon>
    </lineage>
</organism>
<dbReference type="RefSeq" id="WP_091973030.1">
    <property type="nucleotide sequence ID" value="NZ_JABGBX010000001.1"/>
</dbReference>
<evidence type="ECO:0000256" key="1">
    <source>
        <dbReference type="SAM" id="Phobius"/>
    </source>
</evidence>
<gene>
    <name evidence="2" type="ORF">SAMN05216454_10181</name>
</gene>
<evidence type="ECO:0000313" key="3">
    <source>
        <dbReference type="Proteomes" id="UP000199512"/>
    </source>
</evidence>
<dbReference type="AlphaFoldDB" id="A0A1H8EDM4"/>
<protein>
    <submittedName>
        <fullName evidence="2">Uncharacterized protein</fullName>
    </submittedName>
</protein>
<accession>A0A1H8EDM4</accession>
<evidence type="ECO:0000313" key="2">
    <source>
        <dbReference type="EMBL" id="SEN17516.1"/>
    </source>
</evidence>
<sequence>MKTNRGSIFLETVIYINISIVILFLIYSIVYLSLEVYRKNMAMCEMKEISEVVEDRIRYEIKNSMGIDSIKTLSLETSDQEYTKNGYSKVSKILYTSNKIDDIKNDNVLNWGERKNISIKRNNIYVGRLGEYQIGNYVKNLYVKEKNINKKTVICFIIVYKIEKYKYVSSFYVYI</sequence>
<feature type="transmembrane region" description="Helical" evidence="1">
    <location>
        <begin position="12"/>
        <end position="34"/>
    </location>
</feature>
<keyword evidence="1" id="KW-0472">Membrane</keyword>
<dbReference type="Proteomes" id="UP000199512">
    <property type="component" value="Unassembled WGS sequence"/>
</dbReference>
<keyword evidence="3" id="KW-1185">Reference proteome</keyword>